<accession>A0ABW5M4U8</accession>
<name>A0ABW5M4U8_9BACT</name>
<dbReference type="EMBL" id="JBHULN010000009">
    <property type="protein sequence ID" value="MFD2572040.1"/>
    <property type="molecule type" value="Genomic_DNA"/>
</dbReference>
<organism evidence="1 2">
    <name type="scientific">Spirosoma soli</name>
    <dbReference type="NCBI Taxonomy" id="1770529"/>
    <lineage>
        <taxon>Bacteria</taxon>
        <taxon>Pseudomonadati</taxon>
        <taxon>Bacteroidota</taxon>
        <taxon>Cytophagia</taxon>
        <taxon>Cytophagales</taxon>
        <taxon>Cytophagaceae</taxon>
        <taxon>Spirosoma</taxon>
    </lineage>
</organism>
<evidence type="ECO:0000313" key="2">
    <source>
        <dbReference type="Proteomes" id="UP001597469"/>
    </source>
</evidence>
<evidence type="ECO:0000313" key="1">
    <source>
        <dbReference type="EMBL" id="MFD2572040.1"/>
    </source>
</evidence>
<sequence length="202" mass="23434">MSSYHDYVIKDGKFIGQFEEMYQQFDQPWMQDQQPNPYARLAGIQHLKKFGIRSLLECGSGLGYYTQQIYLQTGISPQGIEVSQTAVSRARELFPHLNFAVDEVKNLAKYSHCDAILFAELTWYVLPQLNELFSIMAEHFPNKYFINNLVFYKGTQRYGTDYFTNLREFIEYVPFPMVGYCEATTEGDTTIETSAIFRIASK</sequence>
<dbReference type="InterPro" id="IPR029063">
    <property type="entry name" value="SAM-dependent_MTases_sf"/>
</dbReference>
<dbReference type="Proteomes" id="UP001597469">
    <property type="component" value="Unassembled WGS sequence"/>
</dbReference>
<reference evidence="2" key="1">
    <citation type="journal article" date="2019" name="Int. J. Syst. Evol. Microbiol.">
        <title>The Global Catalogue of Microorganisms (GCM) 10K type strain sequencing project: providing services to taxonomists for standard genome sequencing and annotation.</title>
        <authorList>
            <consortium name="The Broad Institute Genomics Platform"/>
            <consortium name="The Broad Institute Genome Sequencing Center for Infectious Disease"/>
            <person name="Wu L."/>
            <person name="Ma J."/>
        </authorList>
    </citation>
    <scope>NUCLEOTIDE SEQUENCE [LARGE SCALE GENOMIC DNA]</scope>
    <source>
        <strain evidence="2">KCTC 42805</strain>
    </source>
</reference>
<dbReference type="Gene3D" id="3.40.50.150">
    <property type="entry name" value="Vaccinia Virus protein VP39"/>
    <property type="match status" value="1"/>
</dbReference>
<gene>
    <name evidence="1" type="ORF">ACFSUS_15455</name>
</gene>
<keyword evidence="2" id="KW-1185">Reference proteome</keyword>
<evidence type="ECO:0008006" key="3">
    <source>
        <dbReference type="Google" id="ProtNLM"/>
    </source>
</evidence>
<comment type="caution">
    <text evidence="1">The sequence shown here is derived from an EMBL/GenBank/DDBJ whole genome shotgun (WGS) entry which is preliminary data.</text>
</comment>
<dbReference type="SUPFAM" id="SSF53335">
    <property type="entry name" value="S-adenosyl-L-methionine-dependent methyltransferases"/>
    <property type="match status" value="1"/>
</dbReference>
<protein>
    <recommendedName>
        <fullName evidence="3">Class I SAM-dependent methyltransferase</fullName>
    </recommendedName>
</protein>
<proteinExistence type="predicted"/>
<dbReference type="RefSeq" id="WP_381524092.1">
    <property type="nucleotide sequence ID" value="NZ_JBHULN010000009.1"/>
</dbReference>